<dbReference type="Proteomes" id="UP000276103">
    <property type="component" value="Unassembled WGS sequence"/>
</dbReference>
<protein>
    <recommendedName>
        <fullName evidence="3">Dihydroorotate dehydrogenase domain-containing protein</fullName>
    </recommendedName>
</protein>
<proteinExistence type="predicted"/>
<dbReference type="AlphaFoldDB" id="A0A3S1AD04"/>
<organism evidence="1 2">
    <name type="scientific">Trichormus variabilis SAG 1403-4b</name>
    <dbReference type="NCBI Taxonomy" id="447716"/>
    <lineage>
        <taxon>Bacteria</taxon>
        <taxon>Bacillati</taxon>
        <taxon>Cyanobacteriota</taxon>
        <taxon>Cyanophyceae</taxon>
        <taxon>Nostocales</taxon>
        <taxon>Nostocaceae</taxon>
        <taxon>Trichormus</taxon>
    </lineage>
</organism>
<evidence type="ECO:0008006" key="3">
    <source>
        <dbReference type="Google" id="ProtNLM"/>
    </source>
</evidence>
<name>A0A3S1AD04_ANAVA</name>
<gene>
    <name evidence="1" type="ORF">DSM107003_12020</name>
</gene>
<dbReference type="InterPro" id="IPR013785">
    <property type="entry name" value="Aldolase_TIM"/>
</dbReference>
<dbReference type="SUPFAM" id="SSF51395">
    <property type="entry name" value="FMN-linked oxidoreductases"/>
    <property type="match status" value="1"/>
</dbReference>
<reference evidence="1 2" key="1">
    <citation type="journal article" date="2019" name="Genome Biol. Evol.">
        <title>Day and night: Metabolic profiles and evolutionary relationships of six axenic non-marine cyanobacteria.</title>
        <authorList>
            <person name="Will S.E."/>
            <person name="Henke P."/>
            <person name="Boedeker C."/>
            <person name="Huang S."/>
            <person name="Brinkmann H."/>
            <person name="Rohde M."/>
            <person name="Jarek M."/>
            <person name="Friedl T."/>
            <person name="Seufert S."/>
            <person name="Schumacher M."/>
            <person name="Overmann J."/>
            <person name="Neumann-Schaal M."/>
            <person name="Petersen J."/>
        </authorList>
    </citation>
    <scope>NUCLEOTIDE SEQUENCE [LARGE SCALE GENOMIC DNA]</scope>
    <source>
        <strain evidence="1 2">SAG 1403-4b</strain>
    </source>
</reference>
<dbReference type="EMBL" id="RSCM01000003">
    <property type="protein sequence ID" value="RUS98114.1"/>
    <property type="molecule type" value="Genomic_DNA"/>
</dbReference>
<dbReference type="Gene3D" id="3.20.20.70">
    <property type="entry name" value="Aldolase class I"/>
    <property type="match status" value="1"/>
</dbReference>
<accession>A0A3S1AD04</accession>
<evidence type="ECO:0000313" key="2">
    <source>
        <dbReference type="Proteomes" id="UP000276103"/>
    </source>
</evidence>
<keyword evidence="2" id="KW-1185">Reference proteome</keyword>
<evidence type="ECO:0000313" key="1">
    <source>
        <dbReference type="EMBL" id="RUS98114.1"/>
    </source>
</evidence>
<sequence length="78" mass="9236">MLMAGAKITMLCSVLLRHGINHIRVIEQEMRQWMQEQEYESIQQMQGSMSQKHCPNPSAFERAQYMRSLTTYQPIRFS</sequence>
<comment type="caution">
    <text evidence="1">The sequence shown here is derived from an EMBL/GenBank/DDBJ whole genome shotgun (WGS) entry which is preliminary data.</text>
</comment>